<dbReference type="RefSeq" id="WP_005632673.1">
    <property type="nucleotide sequence ID" value="NZ_AMRA01000156.1"/>
</dbReference>
<organism evidence="1 2">
    <name type="scientific">Mycolicibacterium hassiacum (strain DSM 44199 / CIP 105218 / JCM 12690 / 3849)</name>
    <name type="common">Mycobacterium hassiacum</name>
    <dbReference type="NCBI Taxonomy" id="1122247"/>
    <lineage>
        <taxon>Bacteria</taxon>
        <taxon>Bacillati</taxon>
        <taxon>Actinomycetota</taxon>
        <taxon>Actinomycetes</taxon>
        <taxon>Mycobacteriales</taxon>
        <taxon>Mycobacteriaceae</taxon>
        <taxon>Mycolicibacterium</taxon>
    </lineage>
</organism>
<dbReference type="EMBL" id="AMRA01000156">
    <property type="protein sequence ID" value="EKF21167.1"/>
    <property type="molecule type" value="Genomic_DNA"/>
</dbReference>
<dbReference type="PATRIC" id="fig|1122247.3.peg.4669"/>
<gene>
    <name evidence="1" type="ORF">C731_4870</name>
</gene>
<sequence length="141" mass="14717">MIRNWWAPPVAAATVLSGVLAAPAAPAAADDEALPDDVGCHYSLSAPQLVQRANGDRAVRATLSPTTCNRPAAQTDVIVCLKSESGYNRCNKLPGWQTVEVVIPAVPAGGVFTATGKGCWQYILDSFTPGCRAVGPIEARV</sequence>
<dbReference type="AlphaFoldDB" id="K5BC24"/>
<evidence type="ECO:0000313" key="2">
    <source>
        <dbReference type="Proteomes" id="UP000006265"/>
    </source>
</evidence>
<dbReference type="OrthoDB" id="4730647at2"/>
<accession>K5BC24</accession>
<keyword evidence="2" id="KW-1185">Reference proteome</keyword>
<reference evidence="1 2" key="1">
    <citation type="journal article" date="2012" name="J. Bacteriol.">
        <title>Genome sequence of Mycobacterium hassiacum DSM 44199, a rare source of heat-stable mycobacterial proteins.</title>
        <authorList>
            <person name="Tiago I."/>
            <person name="Maranha A."/>
            <person name="Mendes V."/>
            <person name="Alarico S."/>
            <person name="Moynihan P.J."/>
            <person name="Clarke A.J."/>
            <person name="Macedo-Ribeiro S."/>
            <person name="Pereira P.J."/>
            <person name="Empadinhas N."/>
        </authorList>
    </citation>
    <scope>NUCLEOTIDE SEQUENCE [LARGE SCALE GENOMIC DNA]</scope>
    <source>
        <strain evidence="2">DSM 44199 / CIP 105218 / JCM 12690 / 3849</strain>
    </source>
</reference>
<name>K5BC24_MYCHD</name>
<evidence type="ECO:0000313" key="1">
    <source>
        <dbReference type="EMBL" id="EKF21167.1"/>
    </source>
</evidence>
<dbReference type="Proteomes" id="UP000006265">
    <property type="component" value="Unassembled WGS sequence"/>
</dbReference>
<dbReference type="STRING" id="1122247.GCA_000379865_02307"/>
<comment type="caution">
    <text evidence="1">The sequence shown here is derived from an EMBL/GenBank/DDBJ whole genome shotgun (WGS) entry which is preliminary data.</text>
</comment>
<proteinExistence type="predicted"/>
<protein>
    <submittedName>
        <fullName evidence="1">Uncharacterized protein</fullName>
    </submittedName>
</protein>